<dbReference type="InterPro" id="IPR011051">
    <property type="entry name" value="RmlC_Cupin_sf"/>
</dbReference>
<dbReference type="Gene3D" id="2.60.120.10">
    <property type="entry name" value="Jelly Rolls"/>
    <property type="match status" value="1"/>
</dbReference>
<dbReference type="RefSeq" id="WP_124926205.1">
    <property type="nucleotide sequence ID" value="NZ_BMOH01000004.1"/>
</dbReference>
<name>A0A3P1SQF6_9GAMM</name>
<accession>A0A3P1SQF6</accession>
<organism evidence="2 3">
    <name type="scientific">Amphritea balenae</name>
    <dbReference type="NCBI Taxonomy" id="452629"/>
    <lineage>
        <taxon>Bacteria</taxon>
        <taxon>Pseudomonadati</taxon>
        <taxon>Pseudomonadota</taxon>
        <taxon>Gammaproteobacteria</taxon>
        <taxon>Oceanospirillales</taxon>
        <taxon>Oceanospirillaceae</taxon>
        <taxon>Amphritea</taxon>
    </lineage>
</organism>
<keyword evidence="3" id="KW-1185">Reference proteome</keyword>
<evidence type="ECO:0000259" key="1">
    <source>
        <dbReference type="Pfam" id="PF12973"/>
    </source>
</evidence>
<feature type="domain" description="ChrR-like cupin" evidence="1">
    <location>
        <begin position="13"/>
        <end position="112"/>
    </location>
</feature>
<dbReference type="Proteomes" id="UP000267535">
    <property type="component" value="Unassembled WGS sequence"/>
</dbReference>
<evidence type="ECO:0000313" key="2">
    <source>
        <dbReference type="EMBL" id="RRC99367.1"/>
    </source>
</evidence>
<proteinExistence type="predicted"/>
<dbReference type="Pfam" id="PF12973">
    <property type="entry name" value="Cupin_7"/>
    <property type="match status" value="1"/>
</dbReference>
<evidence type="ECO:0000313" key="3">
    <source>
        <dbReference type="Proteomes" id="UP000267535"/>
    </source>
</evidence>
<dbReference type="InterPro" id="IPR025979">
    <property type="entry name" value="ChrR-like_cupin_dom"/>
</dbReference>
<gene>
    <name evidence="2" type="ORF">EHS89_11020</name>
</gene>
<dbReference type="InterPro" id="IPR014710">
    <property type="entry name" value="RmlC-like_jellyroll"/>
</dbReference>
<dbReference type="OrthoDB" id="9793147at2"/>
<reference evidence="2 3" key="1">
    <citation type="submission" date="2018-11" db="EMBL/GenBank/DDBJ databases">
        <title>The draft genome sequence of Amphritea balenae JAMM 1525T.</title>
        <authorList>
            <person name="Fang Z."/>
            <person name="Zhang Y."/>
            <person name="Han X."/>
        </authorList>
    </citation>
    <scope>NUCLEOTIDE SEQUENCE [LARGE SCALE GENOMIC DNA]</scope>
    <source>
        <strain evidence="2 3">JAMM 1525</strain>
    </source>
</reference>
<sequence>MSKSTATYWNVLAEENNSNWEPIEGSSGMLEQLTLALDETTGDYTRLTRFKAGADTEAFGGKSHDYPEEIFIISGRLYDVAFQQWLEAGHFASRPPGEVHGPFICEEDCLVMEISFPSQSVLTE</sequence>
<dbReference type="AlphaFoldDB" id="A0A3P1SQF6"/>
<protein>
    <recommendedName>
        <fullName evidence="1">ChrR-like cupin domain-containing protein</fullName>
    </recommendedName>
</protein>
<dbReference type="SUPFAM" id="SSF51182">
    <property type="entry name" value="RmlC-like cupins"/>
    <property type="match status" value="1"/>
</dbReference>
<dbReference type="EMBL" id="RQXV01000005">
    <property type="protein sequence ID" value="RRC99367.1"/>
    <property type="molecule type" value="Genomic_DNA"/>
</dbReference>
<comment type="caution">
    <text evidence="2">The sequence shown here is derived from an EMBL/GenBank/DDBJ whole genome shotgun (WGS) entry which is preliminary data.</text>
</comment>